<sequence length="229" mass="26109">MDFLKVNYESQKTILASFDTIADKFSKDIQLKVNDEYYRIVDFEFYTYSEKLPDPHTYKNDLQLQSNKLYLHGSGIDITFGDGKNYGGILIRSVVKLYGGSDPKSGFMKKQYDGPQKVATELFSNFNLLNGKGVNTIQFLDIEGHNQDCSFVPGMSMLKTSRFGLTPKANDPLGFYLNLKLRYVILLKAFPNFSQTIKDKETVVKRMLKNGELDIEQANLILGYTMKLV</sequence>
<name>R9H5F5_9SPHI</name>
<dbReference type="AlphaFoldDB" id="R9H5F5"/>
<comment type="caution">
    <text evidence="1">The sequence shown here is derived from an EMBL/GenBank/DDBJ whole genome shotgun (WGS) entry which is preliminary data.</text>
</comment>
<dbReference type="RefSeq" id="WP_016193659.1">
    <property type="nucleotide sequence ID" value="NZ_AQPN01000014.1"/>
</dbReference>
<accession>R9H5F5</accession>
<protein>
    <submittedName>
        <fullName evidence="1">Uncharacterized protein</fullName>
    </submittedName>
</protein>
<dbReference type="EMBL" id="AQPN01000014">
    <property type="protein sequence ID" value="EOR96409.1"/>
    <property type="molecule type" value="Genomic_DNA"/>
</dbReference>
<gene>
    <name evidence="1" type="ORF">ADIARSV_0409</name>
</gene>
<evidence type="ECO:0000313" key="1">
    <source>
        <dbReference type="EMBL" id="EOR96409.1"/>
    </source>
</evidence>
<dbReference type="STRING" id="1150600.ADIARSV_0409"/>
<proteinExistence type="predicted"/>
<evidence type="ECO:0000313" key="2">
    <source>
        <dbReference type="Proteomes" id="UP000014174"/>
    </source>
</evidence>
<keyword evidence="2" id="KW-1185">Reference proteome</keyword>
<dbReference type="eggNOG" id="ENOG5033CBW">
    <property type="taxonomic scope" value="Bacteria"/>
</dbReference>
<organism evidence="1 2">
    <name type="scientific">Arcticibacter svalbardensis MN12-7</name>
    <dbReference type="NCBI Taxonomy" id="1150600"/>
    <lineage>
        <taxon>Bacteria</taxon>
        <taxon>Pseudomonadati</taxon>
        <taxon>Bacteroidota</taxon>
        <taxon>Sphingobacteriia</taxon>
        <taxon>Sphingobacteriales</taxon>
        <taxon>Sphingobacteriaceae</taxon>
        <taxon>Arcticibacter</taxon>
    </lineage>
</organism>
<reference evidence="1 2" key="1">
    <citation type="journal article" date="2013" name="Genome Announc.">
        <title>Draft Genome Sequence of Arcticibacter svalbardensis Strain MN12-7T, a Member of the Family Sphingobacteriaceae Isolated from an Arctic Soil Sample.</title>
        <authorList>
            <person name="Shivaji S."/>
            <person name="Ara S."/>
            <person name="Prasad S."/>
            <person name="Manasa B.P."/>
            <person name="Begum Z."/>
            <person name="Singh A."/>
            <person name="Kumar Pinnaka A."/>
        </authorList>
    </citation>
    <scope>NUCLEOTIDE SEQUENCE [LARGE SCALE GENOMIC DNA]</scope>
    <source>
        <strain evidence="1 2">MN12-7</strain>
    </source>
</reference>
<dbReference type="Proteomes" id="UP000014174">
    <property type="component" value="Unassembled WGS sequence"/>
</dbReference>
<dbReference type="OrthoDB" id="7871381at2"/>